<feature type="compositionally biased region" description="Basic residues" evidence="1">
    <location>
        <begin position="502"/>
        <end position="517"/>
    </location>
</feature>
<dbReference type="Proteomes" id="UP000736672">
    <property type="component" value="Unassembled WGS sequence"/>
</dbReference>
<gene>
    <name evidence="2" type="ORF">B0J15DRAFT_557046</name>
</gene>
<proteinExistence type="predicted"/>
<keyword evidence="3" id="KW-1185">Reference proteome</keyword>
<feature type="compositionally biased region" description="Basic and acidic residues" evidence="1">
    <location>
        <begin position="68"/>
        <end position="79"/>
    </location>
</feature>
<organism evidence="2 3">
    <name type="scientific">Fusarium solani</name>
    <name type="common">Filamentous fungus</name>
    <dbReference type="NCBI Taxonomy" id="169388"/>
    <lineage>
        <taxon>Eukaryota</taxon>
        <taxon>Fungi</taxon>
        <taxon>Dikarya</taxon>
        <taxon>Ascomycota</taxon>
        <taxon>Pezizomycotina</taxon>
        <taxon>Sordariomycetes</taxon>
        <taxon>Hypocreomycetidae</taxon>
        <taxon>Hypocreales</taxon>
        <taxon>Nectriaceae</taxon>
        <taxon>Fusarium</taxon>
        <taxon>Fusarium solani species complex</taxon>
    </lineage>
</organism>
<evidence type="ECO:0000313" key="2">
    <source>
        <dbReference type="EMBL" id="KAH7275132.1"/>
    </source>
</evidence>
<evidence type="ECO:0000256" key="1">
    <source>
        <dbReference type="SAM" id="MobiDB-lite"/>
    </source>
</evidence>
<feature type="compositionally biased region" description="Polar residues" evidence="1">
    <location>
        <begin position="133"/>
        <end position="150"/>
    </location>
</feature>
<sequence>MSSSLSNTQSFPGLEALQQQPIDPQQPGPAETTRSPVSSPQVDNEFAWGRHWGRTYGSTASHQFHSQARREQDKLERQRRGMKAGRRQTQPWDDSFDIRGNAYNNVRNSWIEQGIWRKVWDEAWAKERDVGLSDQSPRSLTPEPTKSQPGYQWGHEDGGPPADQEFGPDPYRTIYVVGELGMSPEEFHQRLPKWYVQGSLDGPDYPIPYPRTRNSEGSRPYRQFLYQIVKEREWIKDEMDFKIQFRPYNVDLDSMAYETVKNNWIRDRIWKPEWNELPGSTWAHEDPLQEQDKVEYVGTVDDSGEQPSTVFYGPSKRPSELVDAWLGIPISQRRDPFSGRLLYPEVTQGCTDGTSNLEQASRDQKGTANSPQGVQVQPPGSHGEASKSGGKSKLARGQSDSLDEQPPKRPRHAPQHSVPSSQEASDPAGKDKESLVPKGVTTKGEQLAKGETAGAASNPRRPRPRASDAVADQQGDVSNSAQTKGAKRHRPRRGDQHDTPRSAKRQKKSGKHGRGKK</sequence>
<name>A0A9P9L6J2_FUSSL</name>
<protein>
    <submittedName>
        <fullName evidence="2">Uncharacterized protein</fullName>
    </submittedName>
</protein>
<dbReference type="EMBL" id="JAGTJS010000001">
    <property type="protein sequence ID" value="KAH7275132.1"/>
    <property type="molecule type" value="Genomic_DNA"/>
</dbReference>
<feature type="compositionally biased region" description="Polar residues" evidence="1">
    <location>
        <begin position="366"/>
        <end position="375"/>
    </location>
</feature>
<comment type="caution">
    <text evidence="2">The sequence shown here is derived from an EMBL/GenBank/DDBJ whole genome shotgun (WGS) entry which is preliminary data.</text>
</comment>
<dbReference type="OrthoDB" id="5401786at2759"/>
<accession>A0A9P9L6J2</accession>
<feature type="region of interest" description="Disordered" evidence="1">
    <location>
        <begin position="1"/>
        <end position="93"/>
    </location>
</feature>
<evidence type="ECO:0000313" key="3">
    <source>
        <dbReference type="Proteomes" id="UP000736672"/>
    </source>
</evidence>
<feature type="compositionally biased region" description="Polar residues" evidence="1">
    <location>
        <begin position="1"/>
        <end position="11"/>
    </location>
</feature>
<feature type="compositionally biased region" description="Polar residues" evidence="1">
    <location>
        <begin position="348"/>
        <end position="359"/>
    </location>
</feature>
<reference evidence="2" key="1">
    <citation type="journal article" date="2021" name="Nat. Commun.">
        <title>Genetic determinants of endophytism in the Arabidopsis root mycobiome.</title>
        <authorList>
            <person name="Mesny F."/>
            <person name="Miyauchi S."/>
            <person name="Thiergart T."/>
            <person name="Pickel B."/>
            <person name="Atanasova L."/>
            <person name="Karlsson M."/>
            <person name="Huettel B."/>
            <person name="Barry K.W."/>
            <person name="Haridas S."/>
            <person name="Chen C."/>
            <person name="Bauer D."/>
            <person name="Andreopoulos W."/>
            <person name="Pangilinan J."/>
            <person name="LaButti K."/>
            <person name="Riley R."/>
            <person name="Lipzen A."/>
            <person name="Clum A."/>
            <person name="Drula E."/>
            <person name="Henrissat B."/>
            <person name="Kohler A."/>
            <person name="Grigoriev I.V."/>
            <person name="Martin F.M."/>
            <person name="Hacquard S."/>
        </authorList>
    </citation>
    <scope>NUCLEOTIDE SEQUENCE</scope>
    <source>
        <strain evidence="2">FSSC 5 MPI-SDFR-AT-0091</strain>
    </source>
</reference>
<feature type="region of interest" description="Disordered" evidence="1">
    <location>
        <begin position="130"/>
        <end position="167"/>
    </location>
</feature>
<feature type="compositionally biased region" description="Polar residues" evidence="1">
    <location>
        <begin position="32"/>
        <end position="42"/>
    </location>
</feature>
<feature type="region of interest" description="Disordered" evidence="1">
    <location>
        <begin position="348"/>
        <end position="517"/>
    </location>
</feature>
<feature type="compositionally biased region" description="Low complexity" evidence="1">
    <location>
        <begin position="18"/>
        <end position="29"/>
    </location>
</feature>
<feature type="compositionally biased region" description="Polar residues" evidence="1">
    <location>
        <begin position="56"/>
        <end position="66"/>
    </location>
</feature>
<dbReference type="AlphaFoldDB" id="A0A9P9L6J2"/>